<feature type="domain" description="EGF-like" evidence="2">
    <location>
        <begin position="23"/>
        <end position="57"/>
    </location>
</feature>
<feature type="domain" description="ShKT" evidence="3">
    <location>
        <begin position="60"/>
        <end position="97"/>
    </location>
</feature>
<organism evidence="4 5">
    <name type="scientific">Thelazia callipaeda</name>
    <name type="common">Oriental eyeworm</name>
    <name type="synonym">Parasitic nematode</name>
    <dbReference type="NCBI Taxonomy" id="103827"/>
    <lineage>
        <taxon>Eukaryota</taxon>
        <taxon>Metazoa</taxon>
        <taxon>Ecdysozoa</taxon>
        <taxon>Nematoda</taxon>
        <taxon>Chromadorea</taxon>
        <taxon>Rhabditida</taxon>
        <taxon>Spirurina</taxon>
        <taxon>Spiruromorpha</taxon>
        <taxon>Thelazioidea</taxon>
        <taxon>Thelaziidae</taxon>
        <taxon>Thelazia</taxon>
    </lineage>
</organism>
<comment type="caution">
    <text evidence="1">Lacks conserved residue(s) required for the propagation of feature annotation.</text>
</comment>
<dbReference type="InterPro" id="IPR000742">
    <property type="entry name" value="EGF"/>
</dbReference>
<feature type="disulfide bond" evidence="1">
    <location>
        <begin position="47"/>
        <end position="56"/>
    </location>
</feature>
<dbReference type="Proteomes" id="UP000276776">
    <property type="component" value="Unassembled WGS sequence"/>
</dbReference>
<dbReference type="SUPFAM" id="SSF50814">
    <property type="entry name" value="Lipocalins"/>
    <property type="match status" value="1"/>
</dbReference>
<dbReference type="PROSITE" id="PS50026">
    <property type="entry name" value="EGF_3"/>
    <property type="match status" value="1"/>
</dbReference>
<dbReference type="PANTHER" id="PTHR15854:SF1">
    <property type="entry name" value="PROTEIN MALE ABNORMAL 7"/>
    <property type="match status" value="1"/>
</dbReference>
<keyword evidence="1" id="KW-1015">Disulfide bond</keyword>
<gene>
    <name evidence="4" type="ORF">TCLT_LOCUS3427</name>
</gene>
<name>A0A3P7MK86_THECL</name>
<dbReference type="SMART" id="SM00181">
    <property type="entry name" value="EGF"/>
    <property type="match status" value="1"/>
</dbReference>
<evidence type="ECO:0000259" key="3">
    <source>
        <dbReference type="PROSITE" id="PS51670"/>
    </source>
</evidence>
<dbReference type="EMBL" id="UYYF01001460">
    <property type="protein sequence ID" value="VDM99888.1"/>
    <property type="molecule type" value="Genomic_DNA"/>
</dbReference>
<dbReference type="InterPro" id="IPR003582">
    <property type="entry name" value="ShKT_dom"/>
</dbReference>
<sequence>MIFCNFIHIEGDSQGELVLKRFTKENCKFNPCLNGGSCIPGKISCVCAFGWMGRYCHRYCRNIYRSCDRWALEDKCEQIHTQTNFFDVNCAVSCKKCVPDPKHVLSDIPVPPVLEALQFMVGQWHSAASKGLRYPTDMYSASYEELLDIVPAEVPMFGTPAFNFTSVCWSENDTRVLRGFLTLRANSFPTEVSVLSSSNEVIAHILIVNIL</sequence>
<evidence type="ECO:0000313" key="5">
    <source>
        <dbReference type="Proteomes" id="UP000276776"/>
    </source>
</evidence>
<dbReference type="PANTHER" id="PTHR15854">
    <property type="entry name" value="THAP4 PROTEIN"/>
    <property type="match status" value="1"/>
</dbReference>
<keyword evidence="5" id="KW-1185">Reference proteome</keyword>
<evidence type="ECO:0008006" key="6">
    <source>
        <dbReference type="Google" id="ProtNLM"/>
    </source>
</evidence>
<reference evidence="4 5" key="1">
    <citation type="submission" date="2018-11" db="EMBL/GenBank/DDBJ databases">
        <authorList>
            <consortium name="Pathogen Informatics"/>
        </authorList>
    </citation>
    <scope>NUCLEOTIDE SEQUENCE [LARGE SCALE GENOMIC DNA]</scope>
</reference>
<dbReference type="OrthoDB" id="58529at2759"/>
<dbReference type="InterPro" id="IPR045165">
    <property type="entry name" value="Nitrobindin"/>
</dbReference>
<dbReference type="SUPFAM" id="SSF57196">
    <property type="entry name" value="EGF/Laminin"/>
    <property type="match status" value="1"/>
</dbReference>
<evidence type="ECO:0000313" key="4">
    <source>
        <dbReference type="EMBL" id="VDM99888.1"/>
    </source>
</evidence>
<evidence type="ECO:0000259" key="2">
    <source>
        <dbReference type="PROSITE" id="PS50026"/>
    </source>
</evidence>
<dbReference type="PROSITE" id="PS51670">
    <property type="entry name" value="SHKT"/>
    <property type="match status" value="1"/>
</dbReference>
<dbReference type="AlphaFoldDB" id="A0A3P7MK86"/>
<dbReference type="InterPro" id="IPR012674">
    <property type="entry name" value="Calycin"/>
</dbReference>
<dbReference type="CDD" id="cd00054">
    <property type="entry name" value="EGF_CA"/>
    <property type="match status" value="1"/>
</dbReference>
<keyword evidence="1" id="KW-0245">EGF-like domain</keyword>
<evidence type="ECO:0000256" key="1">
    <source>
        <dbReference type="PROSITE-ProRule" id="PRU00076"/>
    </source>
</evidence>
<dbReference type="Gene3D" id="2.40.128.20">
    <property type="match status" value="1"/>
</dbReference>
<dbReference type="Gene3D" id="2.10.25.10">
    <property type="entry name" value="Laminin"/>
    <property type="match status" value="1"/>
</dbReference>
<dbReference type="PROSITE" id="PS00022">
    <property type="entry name" value="EGF_1"/>
    <property type="match status" value="1"/>
</dbReference>
<accession>A0A3P7MK86</accession>
<protein>
    <recommendedName>
        <fullName evidence="6">EGF-like domain-containing protein</fullName>
    </recommendedName>
</protein>
<proteinExistence type="predicted"/>